<proteinExistence type="predicted"/>
<evidence type="ECO:0000313" key="3">
    <source>
        <dbReference type="Proteomes" id="UP001372834"/>
    </source>
</evidence>
<reference evidence="2 3" key="1">
    <citation type="submission" date="2023-10" db="EMBL/GenBank/DDBJ databases">
        <title>Genomes of two closely related lineages of the louse Polyplax serrata with different host specificities.</title>
        <authorList>
            <person name="Martinu J."/>
            <person name="Tarabai H."/>
            <person name="Stefka J."/>
            <person name="Hypsa V."/>
        </authorList>
    </citation>
    <scope>NUCLEOTIDE SEQUENCE [LARGE SCALE GENOMIC DNA]</scope>
    <source>
        <strain evidence="2">HR10_N</strain>
    </source>
</reference>
<feature type="compositionally biased region" description="Acidic residues" evidence="1">
    <location>
        <begin position="50"/>
        <end position="64"/>
    </location>
</feature>
<gene>
    <name evidence="2" type="ORF">RUM43_013549</name>
</gene>
<protein>
    <submittedName>
        <fullName evidence="2">Uncharacterized protein</fullName>
    </submittedName>
</protein>
<evidence type="ECO:0000313" key="2">
    <source>
        <dbReference type="EMBL" id="KAK6632778.1"/>
    </source>
</evidence>
<organism evidence="2 3">
    <name type="scientific">Polyplax serrata</name>
    <name type="common">Common mouse louse</name>
    <dbReference type="NCBI Taxonomy" id="468196"/>
    <lineage>
        <taxon>Eukaryota</taxon>
        <taxon>Metazoa</taxon>
        <taxon>Ecdysozoa</taxon>
        <taxon>Arthropoda</taxon>
        <taxon>Hexapoda</taxon>
        <taxon>Insecta</taxon>
        <taxon>Pterygota</taxon>
        <taxon>Neoptera</taxon>
        <taxon>Paraneoptera</taxon>
        <taxon>Psocodea</taxon>
        <taxon>Troctomorpha</taxon>
        <taxon>Phthiraptera</taxon>
        <taxon>Anoplura</taxon>
        <taxon>Polyplacidae</taxon>
        <taxon>Polyplax</taxon>
    </lineage>
</organism>
<feature type="region of interest" description="Disordered" evidence="1">
    <location>
        <begin position="50"/>
        <end position="91"/>
    </location>
</feature>
<comment type="caution">
    <text evidence="2">The sequence shown here is derived from an EMBL/GenBank/DDBJ whole genome shotgun (WGS) entry which is preliminary data.</text>
</comment>
<name>A0AAN8PJ91_POLSC</name>
<evidence type="ECO:0000256" key="1">
    <source>
        <dbReference type="SAM" id="MobiDB-lite"/>
    </source>
</evidence>
<dbReference type="EMBL" id="JAWJWE010000007">
    <property type="protein sequence ID" value="KAK6632778.1"/>
    <property type="molecule type" value="Genomic_DNA"/>
</dbReference>
<accession>A0AAN8PJ91</accession>
<dbReference type="AlphaFoldDB" id="A0AAN8PJ91"/>
<sequence length="119" mass="13576">MTTLRYEGKQDEEEVEKEAGSFLARLDSVDPQVSRTGTTIGEIVIVESDKYDDDDDEEGEEDINFEIKEKRRRRSAHKTQGSHPKSSEDCGIFTSMTTFDKVKKKEGKTLKKKTKGRLT</sequence>
<dbReference type="Proteomes" id="UP001372834">
    <property type="component" value="Unassembled WGS sequence"/>
</dbReference>